<evidence type="ECO:0000256" key="9">
    <source>
        <dbReference type="ARBA" id="ARBA00043873"/>
    </source>
</evidence>
<keyword evidence="5 10" id="KW-0653">Protein transport</keyword>
<keyword evidence="15" id="KW-1185">Reference proteome</keyword>
<dbReference type="Proteomes" id="UP000319160">
    <property type="component" value="Unassembled WGS sequence"/>
</dbReference>
<reference evidence="15" key="1">
    <citation type="submission" date="2019-06" db="EMBL/GenBank/DDBJ databases">
        <title>Draft genome sequence of the griseofulvin-producing fungus Xylaria cubensis strain G536.</title>
        <authorList>
            <person name="Mead M.E."/>
            <person name="Raja H.A."/>
            <person name="Steenwyk J.L."/>
            <person name="Knowles S.L."/>
            <person name="Oberlies N.H."/>
            <person name="Rokas A."/>
        </authorList>
    </citation>
    <scope>NUCLEOTIDE SEQUENCE [LARGE SCALE GENOMIC DNA]</scope>
    <source>
        <strain evidence="15">G536</strain>
    </source>
</reference>
<dbReference type="GO" id="GO:0006891">
    <property type="term" value="P:intra-Golgi vesicle-mediated transport"/>
    <property type="evidence" value="ECO:0007669"/>
    <property type="project" value="UniProtKB-UniRule"/>
</dbReference>
<dbReference type="SMART" id="SM01087">
    <property type="entry name" value="COG6"/>
    <property type="match status" value="1"/>
</dbReference>
<organism evidence="14 15">
    <name type="scientific">Xylaria flabelliformis</name>
    <dbReference type="NCBI Taxonomy" id="2512241"/>
    <lineage>
        <taxon>Eukaryota</taxon>
        <taxon>Fungi</taxon>
        <taxon>Dikarya</taxon>
        <taxon>Ascomycota</taxon>
        <taxon>Pezizomycotina</taxon>
        <taxon>Sordariomycetes</taxon>
        <taxon>Xylariomycetidae</taxon>
        <taxon>Xylariales</taxon>
        <taxon>Xylariaceae</taxon>
        <taxon>Xylaria</taxon>
    </lineage>
</organism>
<evidence type="ECO:0000259" key="12">
    <source>
        <dbReference type="Pfam" id="PF06419"/>
    </source>
</evidence>
<dbReference type="GO" id="GO:0017119">
    <property type="term" value="C:Golgi transport complex"/>
    <property type="evidence" value="ECO:0007669"/>
    <property type="project" value="UniProtKB-UniRule"/>
</dbReference>
<evidence type="ECO:0000256" key="11">
    <source>
        <dbReference type="SAM" id="MobiDB-lite"/>
    </source>
</evidence>
<gene>
    <name evidence="14" type="ORF">FHL15_010540</name>
</gene>
<feature type="domain" description="Conserved oligomeric complex COG6 N-terminal" evidence="12">
    <location>
        <begin position="168"/>
        <end position="279"/>
    </location>
</feature>
<evidence type="ECO:0000256" key="4">
    <source>
        <dbReference type="ARBA" id="ARBA00022448"/>
    </source>
</evidence>
<evidence type="ECO:0000256" key="5">
    <source>
        <dbReference type="ARBA" id="ARBA00022927"/>
    </source>
</evidence>
<dbReference type="OrthoDB" id="272987at2759"/>
<sequence length="831" mass="92459">MASQRSSGGRERGMSGDKFEYENFDIARTRNCGKEARRQYLTQATSHQLLSSRCSRYAPAPYRYRNPVPTVKSSGPLHESGVPASRCRFTKEEELYSNYKMASNGPGLLQLPPRDTASPGPLSPGILSPGISSGSGQSNRTNPISSKITSVLSTSYADSEFREALTLLDARGISNSAETRRQLRLDIQKEVIDSNGQIISEFGRVADQLRRIGATVDKLNRSYQEMKSHVAASHEATAATIEEASSLMTQKKNVETKQQLLKAFREHFVLTDDEVASLTLTSEPVDDQFFAVLAKAKRIRKDCEVLLGFENQTLGLEIMDQTSKNLNQAFQKLYRWIQKEFKTLNLENPQIHSSVRRAIRVLAERPSLFQSCLDFFAEAREQVLSDSFYLALTGMSASGAKDHTIKPIELAAHDPLRYVGDMLAWAHSATVSEREALEALFVADANEIAKGMQEGRENELWRLMADEGDEGPPEFDAVKALNELVDRDLSGAARILRQRIEQVIQANEDTILAYKLANLLGFYKFTFSRLLGGDYTDAVLLQSMTNLESEALRQFRSLMRDHIATLQGEFQHTPADLAPPDFLQDALKQLSAIMQTYETSLASSTSKSTSKHNKGDGEEEEEEEDDDDEFQPILAESFDPFLSGCENMASRIRAPSNSIFYLNCLLAAQSTLEPYSRFTSRRLARLRTATSEHTSKLANSQYAFLISESSLAPLLSALGPLRTDSKADIEKVATLEPTQPEALVTASQGLDDFLPSAIIDALENLKHLQDARLARAVTEEAAEQFCTDFEHVEELLVLADELSEQRGDDSEEPSLRALFPRTTGEIRVLLS</sequence>
<comment type="similarity">
    <text evidence="2 10">Belongs to the COG6 family.</text>
</comment>
<keyword evidence="7 10" id="KW-0472">Membrane</keyword>
<evidence type="ECO:0000256" key="3">
    <source>
        <dbReference type="ARBA" id="ARBA00020973"/>
    </source>
</evidence>
<evidence type="ECO:0000313" key="14">
    <source>
        <dbReference type="EMBL" id="TRX88589.1"/>
    </source>
</evidence>
<evidence type="ECO:0000256" key="7">
    <source>
        <dbReference type="ARBA" id="ARBA00023136"/>
    </source>
</evidence>
<feature type="domain" description="Conserved Oligomeric Golgi complex subunit 6 C-terminal" evidence="13">
    <location>
        <begin position="312"/>
        <end position="830"/>
    </location>
</feature>
<keyword evidence="4 10" id="KW-0813">Transport</keyword>
<comment type="subunit">
    <text evidence="10">Component of the conserved oligomeric Golgi complex.</text>
</comment>
<dbReference type="GO" id="GO:0000139">
    <property type="term" value="C:Golgi membrane"/>
    <property type="evidence" value="ECO:0007669"/>
    <property type="project" value="UniProtKB-SubCell"/>
</dbReference>
<dbReference type="Pfam" id="PF20653">
    <property type="entry name" value="COG6_C"/>
    <property type="match status" value="1"/>
</dbReference>
<dbReference type="PANTHER" id="PTHR21506">
    <property type="entry name" value="COMPONENT OF OLIGOMERIC GOLGI COMPLEX 6"/>
    <property type="match status" value="1"/>
</dbReference>
<feature type="region of interest" description="Disordered" evidence="11">
    <location>
        <begin position="601"/>
        <end position="629"/>
    </location>
</feature>
<comment type="function">
    <text evidence="9">Acts as a component of the peripheral membrane COG complex that is involved in intra-Golgi protein trafficking. COG is located at the cis-Golgi, and regulates tethering of retrograde intra-Golgi vesicles and possibly a number of other membrane trafficking events.</text>
</comment>
<dbReference type="STRING" id="2512241.A0A553HKW5"/>
<evidence type="ECO:0000259" key="13">
    <source>
        <dbReference type="Pfam" id="PF20653"/>
    </source>
</evidence>
<name>A0A553HKW5_9PEZI</name>
<comment type="caution">
    <text evidence="14">The sequence shown here is derived from an EMBL/GenBank/DDBJ whole genome shotgun (WGS) entry which is preliminary data.</text>
</comment>
<dbReference type="InterPro" id="IPR048369">
    <property type="entry name" value="COG6_C"/>
</dbReference>
<dbReference type="AlphaFoldDB" id="A0A553HKW5"/>
<proteinExistence type="inferred from homology"/>
<dbReference type="InterPro" id="IPR010490">
    <property type="entry name" value="COG6"/>
</dbReference>
<dbReference type="InterPro" id="IPR048368">
    <property type="entry name" value="COG6_N"/>
</dbReference>
<feature type="compositionally biased region" description="Low complexity" evidence="11">
    <location>
        <begin position="118"/>
        <end position="136"/>
    </location>
</feature>
<keyword evidence="6 10" id="KW-0333">Golgi apparatus</keyword>
<accession>A0A553HKW5</accession>
<protein>
    <recommendedName>
        <fullName evidence="3 10">Conserved oligomeric Golgi complex subunit 6</fullName>
        <shortName evidence="10">COG complex subunit 6</shortName>
    </recommendedName>
    <alternativeName>
        <fullName evidence="8 10">Component of oligomeric Golgi complex 6</fullName>
    </alternativeName>
</protein>
<comment type="subcellular location">
    <subcellularLocation>
        <location evidence="1 10">Golgi apparatus membrane</location>
        <topology evidence="1 10">Peripheral membrane protein</topology>
    </subcellularLocation>
</comment>
<dbReference type="EMBL" id="VFLP01000084">
    <property type="protein sequence ID" value="TRX88589.1"/>
    <property type="molecule type" value="Genomic_DNA"/>
</dbReference>
<evidence type="ECO:0000256" key="1">
    <source>
        <dbReference type="ARBA" id="ARBA00004395"/>
    </source>
</evidence>
<dbReference type="GO" id="GO:0015031">
    <property type="term" value="P:protein transport"/>
    <property type="evidence" value="ECO:0007669"/>
    <property type="project" value="UniProtKB-KW"/>
</dbReference>
<evidence type="ECO:0000256" key="8">
    <source>
        <dbReference type="ARBA" id="ARBA00031348"/>
    </source>
</evidence>
<comment type="function">
    <text evidence="10">Acts as component of the peripheral membrane COG complex that is involved in intra-Golgi protein trafficking. COG is located at the cis-Golgi, and regulates tethering of retrograde intra-Golgi vesicles and possibly a number of other membrane trafficking events.</text>
</comment>
<evidence type="ECO:0000256" key="2">
    <source>
        <dbReference type="ARBA" id="ARBA00011023"/>
    </source>
</evidence>
<dbReference type="Pfam" id="PF06419">
    <property type="entry name" value="COG6_N"/>
    <property type="match status" value="1"/>
</dbReference>
<evidence type="ECO:0000256" key="10">
    <source>
        <dbReference type="RuleBase" id="RU365075"/>
    </source>
</evidence>
<evidence type="ECO:0000256" key="6">
    <source>
        <dbReference type="ARBA" id="ARBA00023034"/>
    </source>
</evidence>
<feature type="region of interest" description="Disordered" evidence="11">
    <location>
        <begin position="112"/>
        <end position="144"/>
    </location>
</feature>
<evidence type="ECO:0000313" key="15">
    <source>
        <dbReference type="Proteomes" id="UP000319160"/>
    </source>
</evidence>
<feature type="compositionally biased region" description="Acidic residues" evidence="11">
    <location>
        <begin position="617"/>
        <end position="629"/>
    </location>
</feature>
<dbReference type="PANTHER" id="PTHR21506:SF0">
    <property type="entry name" value="CONSERVED OLIGOMERIC GOLGI COMPLEX SUBUNIT 6"/>
    <property type="match status" value="1"/>
</dbReference>